<dbReference type="EMBL" id="JBHSWE010000001">
    <property type="protein sequence ID" value="MFC6671669.1"/>
    <property type="molecule type" value="Genomic_DNA"/>
</dbReference>
<comment type="subunit">
    <text evidence="4">Part of the Bam complex.</text>
</comment>
<dbReference type="InterPro" id="IPR017687">
    <property type="entry name" value="BamB"/>
</dbReference>
<dbReference type="HAMAP" id="MF_00923">
    <property type="entry name" value="OM_assembly_BamB"/>
    <property type="match status" value="1"/>
</dbReference>
<dbReference type="InterPro" id="IPR018391">
    <property type="entry name" value="PQQ_b-propeller_rpt"/>
</dbReference>
<dbReference type="Gene3D" id="2.130.10.10">
    <property type="entry name" value="YVTN repeat-like/Quinoprotein amine dehydrogenase"/>
    <property type="match status" value="1"/>
</dbReference>
<comment type="caution">
    <text evidence="7">The sequence shown here is derived from an EMBL/GenBank/DDBJ whole genome shotgun (WGS) entry which is preliminary data.</text>
</comment>
<proteinExistence type="inferred from homology"/>
<dbReference type="SUPFAM" id="SSF50998">
    <property type="entry name" value="Quinoprotein alcohol dehydrogenase-like"/>
    <property type="match status" value="1"/>
</dbReference>
<keyword evidence="4" id="KW-0564">Palmitate</keyword>
<feature type="signal peptide" evidence="5">
    <location>
        <begin position="1"/>
        <end position="25"/>
    </location>
</feature>
<reference evidence="8" key="1">
    <citation type="journal article" date="2019" name="Int. J. Syst. Evol. Microbiol.">
        <title>The Global Catalogue of Microorganisms (GCM) 10K type strain sequencing project: providing services to taxonomists for standard genome sequencing and annotation.</title>
        <authorList>
            <consortium name="The Broad Institute Genomics Platform"/>
            <consortium name="The Broad Institute Genome Sequencing Center for Infectious Disease"/>
            <person name="Wu L."/>
            <person name="Ma J."/>
        </authorList>
    </citation>
    <scope>NUCLEOTIDE SEQUENCE [LARGE SCALE GENOMIC DNA]</scope>
    <source>
        <strain evidence="8">NBRC 111756</strain>
    </source>
</reference>
<name>A0ABW2A2X8_9GAMM</name>
<evidence type="ECO:0000256" key="4">
    <source>
        <dbReference type="HAMAP-Rule" id="MF_00923"/>
    </source>
</evidence>
<evidence type="ECO:0000313" key="8">
    <source>
        <dbReference type="Proteomes" id="UP001596422"/>
    </source>
</evidence>
<evidence type="ECO:0000256" key="5">
    <source>
        <dbReference type="SAM" id="SignalP"/>
    </source>
</evidence>
<dbReference type="SMART" id="SM00564">
    <property type="entry name" value="PQQ"/>
    <property type="match status" value="7"/>
</dbReference>
<accession>A0ABW2A2X8</accession>
<dbReference type="PROSITE" id="PS51257">
    <property type="entry name" value="PROKAR_LIPOPROTEIN"/>
    <property type="match status" value="1"/>
</dbReference>
<sequence>MNKLFRVLTAGMLAASLTGCSLWGANDEIEPSELVDFEPERQVQVLWSARVGSGLGDKYHQFAPASDGVRIYANDTEGTVAAFDLNTGRRIWETELDTVIGAGVGVGLSQAVVVAESGEVIALNSSDGRELWRRQLSSEAVAAPQLNRDLVVVQLVNGKVTALDAASGQHRWTYDSQVPSLSLRGTAAPVVAADVTFTGFANGKLVAIANSNGKMVWEQRVAEPQGRSELERMVDVDGRPLLASNMLYVSSYQGRLVAINPFNAQIQWARESSSYRSPVAGFGNVYVAEANDHVQAFDAGSSASVWSQPQLEHRGITSPALLGNYLVVGDREGYLHFLSQIDGHFVARYRADSEGVVGDMLSVNDVLYVLDNDGRLLALRLN</sequence>
<evidence type="ECO:0000256" key="3">
    <source>
        <dbReference type="ARBA" id="ARBA00023237"/>
    </source>
</evidence>
<dbReference type="InterPro" id="IPR011047">
    <property type="entry name" value="Quinoprotein_ADH-like_sf"/>
</dbReference>
<dbReference type="Proteomes" id="UP001596422">
    <property type="component" value="Unassembled WGS sequence"/>
</dbReference>
<dbReference type="InterPro" id="IPR002372">
    <property type="entry name" value="PQQ_rpt_dom"/>
</dbReference>
<organism evidence="7 8">
    <name type="scientific">Marinobacterium aestuariivivens</name>
    <dbReference type="NCBI Taxonomy" id="1698799"/>
    <lineage>
        <taxon>Bacteria</taxon>
        <taxon>Pseudomonadati</taxon>
        <taxon>Pseudomonadota</taxon>
        <taxon>Gammaproteobacteria</taxon>
        <taxon>Oceanospirillales</taxon>
        <taxon>Oceanospirillaceae</taxon>
        <taxon>Marinobacterium</taxon>
    </lineage>
</organism>
<evidence type="ECO:0000256" key="2">
    <source>
        <dbReference type="ARBA" id="ARBA00023136"/>
    </source>
</evidence>
<gene>
    <name evidence="4 7" type="primary">bamB</name>
    <name evidence="7" type="ORF">ACFQDL_17535</name>
</gene>
<comment type="subcellular location">
    <subcellularLocation>
        <location evidence="4">Cell outer membrane</location>
        <topology evidence="4">Lipid-anchor</topology>
    </subcellularLocation>
</comment>
<comment type="function">
    <text evidence="4">Part of the outer membrane protein assembly complex, which is involved in assembly and insertion of beta-barrel proteins into the outer membrane.</text>
</comment>
<feature type="chain" id="PRO_5045260518" description="Outer membrane protein assembly factor BamB" evidence="5">
    <location>
        <begin position="26"/>
        <end position="382"/>
    </location>
</feature>
<feature type="domain" description="Pyrrolo-quinoline quinone repeat" evidence="6">
    <location>
        <begin position="77"/>
        <end position="308"/>
    </location>
</feature>
<dbReference type="NCBIfam" id="TIGR03300">
    <property type="entry name" value="assembly_YfgL"/>
    <property type="match status" value="1"/>
</dbReference>
<evidence type="ECO:0000259" key="6">
    <source>
        <dbReference type="Pfam" id="PF13360"/>
    </source>
</evidence>
<comment type="similarity">
    <text evidence="4">Belongs to the BamB family.</text>
</comment>
<dbReference type="PANTHER" id="PTHR34512">
    <property type="entry name" value="CELL SURFACE PROTEIN"/>
    <property type="match status" value="1"/>
</dbReference>
<dbReference type="PANTHER" id="PTHR34512:SF30">
    <property type="entry name" value="OUTER MEMBRANE PROTEIN ASSEMBLY FACTOR BAMB"/>
    <property type="match status" value="1"/>
</dbReference>
<protein>
    <recommendedName>
        <fullName evidence="4">Outer membrane protein assembly factor BamB</fullName>
    </recommendedName>
</protein>
<keyword evidence="4" id="KW-0449">Lipoprotein</keyword>
<dbReference type="Pfam" id="PF13360">
    <property type="entry name" value="PQQ_2"/>
    <property type="match status" value="1"/>
</dbReference>
<keyword evidence="2 4" id="KW-0472">Membrane</keyword>
<evidence type="ECO:0000256" key="1">
    <source>
        <dbReference type="ARBA" id="ARBA00022729"/>
    </source>
</evidence>
<dbReference type="RefSeq" id="WP_379910167.1">
    <property type="nucleotide sequence ID" value="NZ_JBHSWE010000001.1"/>
</dbReference>
<keyword evidence="1 4" id="KW-0732">Signal</keyword>
<keyword evidence="8" id="KW-1185">Reference proteome</keyword>
<dbReference type="InterPro" id="IPR015943">
    <property type="entry name" value="WD40/YVTN_repeat-like_dom_sf"/>
</dbReference>
<evidence type="ECO:0000313" key="7">
    <source>
        <dbReference type="EMBL" id="MFC6671669.1"/>
    </source>
</evidence>
<keyword evidence="3 4" id="KW-0998">Cell outer membrane</keyword>